<dbReference type="InterPro" id="IPR001906">
    <property type="entry name" value="Terpene_synth_N"/>
</dbReference>
<dbReference type="PANTHER" id="PTHR31225:SF251">
    <property type="entry name" value="(-)-GERMACRENE D SYNTHASE-LIKE ISOFORM X2"/>
    <property type="match status" value="1"/>
</dbReference>
<proteinExistence type="predicted"/>
<dbReference type="Pfam" id="PF01397">
    <property type="entry name" value="Terpene_synth"/>
    <property type="match status" value="1"/>
</dbReference>
<dbReference type="CDD" id="cd00684">
    <property type="entry name" value="Terpene_cyclase_plant_C1"/>
    <property type="match status" value="1"/>
</dbReference>
<dbReference type="InterPro" id="IPR005630">
    <property type="entry name" value="Terpene_synthase_metal-bd"/>
</dbReference>
<keyword evidence="4" id="KW-0456">Lyase</keyword>
<dbReference type="EnsemblPlants" id="QL08p014349:mrna">
    <property type="protein sequence ID" value="QL08p014349:mrna"/>
    <property type="gene ID" value="QL08p014349"/>
</dbReference>
<dbReference type="GO" id="GO:0010333">
    <property type="term" value="F:terpene synthase activity"/>
    <property type="evidence" value="ECO:0007669"/>
    <property type="project" value="InterPro"/>
</dbReference>
<dbReference type="SUPFAM" id="SSF48239">
    <property type="entry name" value="Terpenoid cyclases/Protein prenyltransferases"/>
    <property type="match status" value="1"/>
</dbReference>
<dbReference type="FunFam" id="1.10.600.10:FF:000007">
    <property type="entry name" value="Isoprene synthase, chloroplastic"/>
    <property type="match status" value="1"/>
</dbReference>
<protein>
    <submittedName>
        <fullName evidence="7">Uncharacterized protein</fullName>
    </submittedName>
</protein>
<dbReference type="InterPro" id="IPR008949">
    <property type="entry name" value="Isoprenoid_synthase_dom_sf"/>
</dbReference>
<dbReference type="Proteomes" id="UP000594261">
    <property type="component" value="Chromosome 8"/>
</dbReference>
<evidence type="ECO:0000313" key="8">
    <source>
        <dbReference type="Proteomes" id="UP000594261"/>
    </source>
</evidence>
<dbReference type="InterPro" id="IPR044814">
    <property type="entry name" value="Terpene_cyclase_plant_C1"/>
</dbReference>
<dbReference type="FunFam" id="1.50.10.130:FF:000001">
    <property type="entry name" value="Isoprene synthase, chloroplastic"/>
    <property type="match status" value="1"/>
</dbReference>
<dbReference type="Pfam" id="PF03936">
    <property type="entry name" value="Terpene_synth_C"/>
    <property type="match status" value="1"/>
</dbReference>
<dbReference type="GO" id="GO:0000287">
    <property type="term" value="F:magnesium ion binding"/>
    <property type="evidence" value="ECO:0007669"/>
    <property type="project" value="InterPro"/>
</dbReference>
<evidence type="ECO:0000259" key="5">
    <source>
        <dbReference type="Pfam" id="PF01397"/>
    </source>
</evidence>
<dbReference type="PANTHER" id="PTHR31225">
    <property type="entry name" value="OS04G0344100 PROTEIN-RELATED"/>
    <property type="match status" value="1"/>
</dbReference>
<dbReference type="OMA" id="THGEDIM"/>
<accession>A0A7N2MBQ2</accession>
<name>A0A7N2MBQ2_QUELO</name>
<dbReference type="InParanoid" id="A0A7N2MBQ2"/>
<evidence type="ECO:0000256" key="3">
    <source>
        <dbReference type="ARBA" id="ARBA00022842"/>
    </source>
</evidence>
<dbReference type="EMBL" id="LRBV02000008">
    <property type="status" value="NOT_ANNOTATED_CDS"/>
    <property type="molecule type" value="Genomic_DNA"/>
</dbReference>
<dbReference type="InterPro" id="IPR034741">
    <property type="entry name" value="Terpene_cyclase-like_1_C"/>
</dbReference>
<dbReference type="SUPFAM" id="SSF48576">
    <property type="entry name" value="Terpenoid synthases"/>
    <property type="match status" value="1"/>
</dbReference>
<evidence type="ECO:0000259" key="6">
    <source>
        <dbReference type="Pfam" id="PF03936"/>
    </source>
</evidence>
<feature type="domain" description="Terpene synthase metal-binding" evidence="6">
    <location>
        <begin position="259"/>
        <end position="498"/>
    </location>
</feature>
<dbReference type="InterPro" id="IPR036965">
    <property type="entry name" value="Terpene_synth_N_sf"/>
</dbReference>
<dbReference type="Gene3D" id="1.50.10.130">
    <property type="entry name" value="Terpene synthase, N-terminal domain"/>
    <property type="match status" value="1"/>
</dbReference>
<dbReference type="SFLD" id="SFLDG01019">
    <property type="entry name" value="Terpene_Cyclase_Like_1_C_Termi"/>
    <property type="match status" value="1"/>
</dbReference>
<dbReference type="InterPro" id="IPR050148">
    <property type="entry name" value="Terpene_synthase-like"/>
</dbReference>
<evidence type="ECO:0000256" key="1">
    <source>
        <dbReference type="ARBA" id="ARBA00001946"/>
    </source>
</evidence>
<dbReference type="SFLD" id="SFLDG01604">
    <property type="entry name" value="Terpene_Cyclase_Like_1_C_Termi"/>
    <property type="match status" value="1"/>
</dbReference>
<organism evidence="7 8">
    <name type="scientific">Quercus lobata</name>
    <name type="common">Valley oak</name>
    <dbReference type="NCBI Taxonomy" id="97700"/>
    <lineage>
        <taxon>Eukaryota</taxon>
        <taxon>Viridiplantae</taxon>
        <taxon>Streptophyta</taxon>
        <taxon>Embryophyta</taxon>
        <taxon>Tracheophyta</taxon>
        <taxon>Spermatophyta</taxon>
        <taxon>Magnoliopsida</taxon>
        <taxon>eudicotyledons</taxon>
        <taxon>Gunneridae</taxon>
        <taxon>Pentapetalae</taxon>
        <taxon>rosids</taxon>
        <taxon>fabids</taxon>
        <taxon>Fagales</taxon>
        <taxon>Fagaceae</taxon>
        <taxon>Quercus</taxon>
    </lineage>
</organism>
<dbReference type="AlphaFoldDB" id="A0A7N2MBQ2"/>
<feature type="domain" description="Terpene synthase N-terminal" evidence="5">
    <location>
        <begin position="28"/>
        <end position="202"/>
    </location>
</feature>
<comment type="cofactor">
    <cofactor evidence="1">
        <name>Mg(2+)</name>
        <dbReference type="ChEBI" id="CHEBI:18420"/>
    </cofactor>
</comment>
<dbReference type="FunCoup" id="A0A7N2MBQ2">
    <property type="interactions" value="41"/>
</dbReference>
<keyword evidence="2" id="KW-0479">Metal-binding</keyword>
<keyword evidence="8" id="KW-1185">Reference proteome</keyword>
<dbReference type="InterPro" id="IPR008930">
    <property type="entry name" value="Terpenoid_cyclase/PrenylTrfase"/>
</dbReference>
<evidence type="ECO:0000313" key="7">
    <source>
        <dbReference type="EnsemblPlants" id="QL08p014349:mrna"/>
    </source>
</evidence>
<reference evidence="7" key="2">
    <citation type="submission" date="2021-01" db="UniProtKB">
        <authorList>
            <consortium name="EnsemblPlants"/>
        </authorList>
    </citation>
    <scope>IDENTIFICATION</scope>
</reference>
<dbReference type="Gene3D" id="1.10.600.10">
    <property type="entry name" value="Farnesyl Diphosphate Synthase"/>
    <property type="match status" value="1"/>
</dbReference>
<evidence type="ECO:0000256" key="4">
    <source>
        <dbReference type="ARBA" id="ARBA00023239"/>
    </source>
</evidence>
<sequence>MSTQVSGAPSQNGKSEVVRRTANFHPSIWGDRFINNTSLDKDIHLRKVRELVELKDKVRNELFAITDHLSQQLGLIDAVQRLGVAYHFEREIQEALEHIYTTFNNKNDVDDLYKVSLSFRLLRQEGFKVSCDVFNKFKDEDGQFKECLTSNVEGMLAFYEATHLRVHGEDILDEALEFTTTHLKLTASLIGNLLAAQITRALKQPLHKGIPRLEARRYISVYEQDASHNKVLLKLSILDFNLVQSLHKEELSDITRWWKDLDFATKLPFARDRVVECYFWIVAVYFEPQYSLARKILTKVISMTSILDDIYDVYGTLEELEPFTEAIERWDISCIDQLPEYMQICYRALFDVFEAIENELAKKERSYRVSYAKDVMKRLVRAYFDEAKWFHQNYIPTMEEYMHVALKTSGYPMLTAISFLGMGDIVTKEAFDWIFSNPKIITASSVIGRLMDDMKSHKFEQERGHAASAIECYMKQHGVSEQVVHDELNRHVANAWKDINEECIRPTIVPMPLLMRVLNLARVIDVIYKEGDGYTHVGKEMKDNVALVIATSPGIMGDLVRPFPGWAKLPLDWVLGSRCDFAQDEVSYVKSFELRSLIVVLSHLLQVPRHLIGCFVFDFIQAIQVNSQMIIIAAFMEDFSSHASDSHFD</sequence>
<evidence type="ECO:0000256" key="2">
    <source>
        <dbReference type="ARBA" id="ARBA00022723"/>
    </source>
</evidence>
<keyword evidence="3" id="KW-0460">Magnesium</keyword>
<dbReference type="SFLD" id="SFLDS00005">
    <property type="entry name" value="Isoprenoid_Synthase_Type_I"/>
    <property type="match status" value="1"/>
</dbReference>
<dbReference type="Gramene" id="QL08p014349:mrna">
    <property type="protein sequence ID" value="QL08p014349:mrna"/>
    <property type="gene ID" value="QL08p014349"/>
</dbReference>
<reference evidence="7 8" key="1">
    <citation type="journal article" date="2016" name="G3 (Bethesda)">
        <title>First Draft Assembly and Annotation of the Genome of a California Endemic Oak Quercus lobata Nee (Fagaceae).</title>
        <authorList>
            <person name="Sork V.L."/>
            <person name="Fitz-Gibbon S.T."/>
            <person name="Puiu D."/>
            <person name="Crepeau M."/>
            <person name="Gugger P.F."/>
            <person name="Sherman R."/>
            <person name="Stevens K."/>
            <person name="Langley C.H."/>
            <person name="Pellegrini M."/>
            <person name="Salzberg S.L."/>
        </authorList>
    </citation>
    <scope>NUCLEOTIDE SEQUENCE [LARGE SCALE GENOMIC DNA]</scope>
    <source>
        <strain evidence="7 8">cv. SW786</strain>
    </source>
</reference>
<dbReference type="GO" id="GO:0016102">
    <property type="term" value="P:diterpenoid biosynthetic process"/>
    <property type="evidence" value="ECO:0007669"/>
    <property type="project" value="InterPro"/>
</dbReference>